<gene>
    <name evidence="2" type="ORF">NSK_000780</name>
</gene>
<keyword evidence="3" id="KW-1185">Reference proteome</keyword>
<feature type="compositionally biased region" description="Basic and acidic residues" evidence="1">
    <location>
        <begin position="428"/>
        <end position="440"/>
    </location>
</feature>
<comment type="caution">
    <text evidence="2">The sequence shown here is derived from an EMBL/GenBank/DDBJ whole genome shotgun (WGS) entry which is preliminary data.</text>
</comment>
<dbReference type="Proteomes" id="UP000355283">
    <property type="component" value="Unassembled WGS sequence"/>
</dbReference>
<feature type="region of interest" description="Disordered" evidence="1">
    <location>
        <begin position="379"/>
        <end position="494"/>
    </location>
</feature>
<feature type="region of interest" description="Disordered" evidence="1">
    <location>
        <begin position="266"/>
        <end position="294"/>
    </location>
</feature>
<sequence>MLDMAGALSRKRKASMPSALIAAASPFAPNVEDNTEETHLQEQRYVLLPVSLDARLDVTTHRPAHPLFLPAEGEVVLKKADVSKLFLVAHDRLEFISRRHLCFKTTPGAATAIPSPRLLSRPAKKLKEPEDRSSPSAATGAALRSTGEEAGSEEGTEVEEGVLRRTVHVRVRSLATNQVGLDGGKEGGREGGREVSIRRSAFAEGVSKGEEEAYGHVLLHKGEEVRLYPGDHLQLLNPPFDRLGCHSLTLQLVALPFPERGHSLPPSFPPSLLEASPPSEDPFHPRRISTHTTEGPSFFSSSFFSPPSLSLEAAFASPGVRNREGGKEGGREGGTVALPQVCKRGGKKEEEGRGARREGGLRAVLAGLFSPWSLLKGKREHRRVEEGGADGEKATRTWEEGWRGVAVGTEEEEEEEAGIEEVEGDGGGEEKTDKGSGKEEEVVEEEEEGEVGIEGRVGGAGEEGGREEEETEGGGKSVSTNGWMEAVGVAATRQ</sequence>
<feature type="region of interest" description="Disordered" evidence="1">
    <location>
        <begin position="112"/>
        <end position="162"/>
    </location>
</feature>
<feature type="region of interest" description="Disordered" evidence="1">
    <location>
        <begin position="319"/>
        <end position="357"/>
    </location>
</feature>
<organism evidence="2 3">
    <name type="scientific">Nannochloropsis salina CCMP1776</name>
    <dbReference type="NCBI Taxonomy" id="1027361"/>
    <lineage>
        <taxon>Eukaryota</taxon>
        <taxon>Sar</taxon>
        <taxon>Stramenopiles</taxon>
        <taxon>Ochrophyta</taxon>
        <taxon>Eustigmatophyceae</taxon>
        <taxon>Eustigmatales</taxon>
        <taxon>Monodopsidaceae</taxon>
        <taxon>Microchloropsis</taxon>
        <taxon>Microchloropsis salina</taxon>
    </lineage>
</organism>
<name>A0A4D9D947_9STRA</name>
<accession>A0A4D9D947</accession>
<feature type="compositionally biased region" description="Acidic residues" evidence="1">
    <location>
        <begin position="441"/>
        <end position="451"/>
    </location>
</feature>
<feature type="compositionally biased region" description="Acidic residues" evidence="1">
    <location>
        <begin position="150"/>
        <end position="160"/>
    </location>
</feature>
<feature type="compositionally biased region" description="Acidic residues" evidence="1">
    <location>
        <begin position="409"/>
        <end position="427"/>
    </location>
</feature>
<evidence type="ECO:0000256" key="1">
    <source>
        <dbReference type="SAM" id="MobiDB-lite"/>
    </source>
</evidence>
<protein>
    <submittedName>
        <fullName evidence="2">Uncharacterized protein</fullName>
    </submittedName>
</protein>
<feature type="compositionally biased region" description="Basic and acidic residues" evidence="1">
    <location>
        <begin position="382"/>
        <end position="402"/>
    </location>
</feature>
<proteinExistence type="predicted"/>
<dbReference type="EMBL" id="SDOX01000004">
    <property type="protein sequence ID" value="TFJ87960.1"/>
    <property type="molecule type" value="Genomic_DNA"/>
</dbReference>
<reference evidence="2 3" key="1">
    <citation type="submission" date="2019-01" db="EMBL/GenBank/DDBJ databases">
        <title>Nuclear Genome Assembly of the Microalgal Biofuel strain Nannochloropsis salina CCMP1776.</title>
        <authorList>
            <person name="Hovde B."/>
        </authorList>
    </citation>
    <scope>NUCLEOTIDE SEQUENCE [LARGE SCALE GENOMIC DNA]</scope>
    <source>
        <strain evidence="2 3">CCMP1776</strain>
    </source>
</reference>
<evidence type="ECO:0000313" key="2">
    <source>
        <dbReference type="EMBL" id="TFJ87960.1"/>
    </source>
</evidence>
<evidence type="ECO:0000313" key="3">
    <source>
        <dbReference type="Proteomes" id="UP000355283"/>
    </source>
</evidence>
<dbReference type="AlphaFoldDB" id="A0A4D9D947"/>
<feature type="compositionally biased region" description="Basic and acidic residues" evidence="1">
    <location>
        <begin position="321"/>
        <end position="331"/>
    </location>
</feature>
<feature type="compositionally biased region" description="Basic and acidic residues" evidence="1">
    <location>
        <begin position="347"/>
        <end position="357"/>
    </location>
</feature>